<evidence type="ECO:0000256" key="2">
    <source>
        <dbReference type="SAM" id="SignalP"/>
    </source>
</evidence>
<evidence type="ECO:0000313" key="4">
    <source>
        <dbReference type="Proteomes" id="UP001183585"/>
    </source>
</evidence>
<protein>
    <submittedName>
        <fullName evidence="3">Uncharacterized protein YjdB</fullName>
    </submittedName>
</protein>
<dbReference type="InterPro" id="IPR006637">
    <property type="entry name" value="ChW"/>
</dbReference>
<evidence type="ECO:0000256" key="1">
    <source>
        <dbReference type="SAM" id="MobiDB-lite"/>
    </source>
</evidence>
<feature type="signal peptide" evidence="2">
    <location>
        <begin position="1"/>
        <end position="36"/>
    </location>
</feature>
<keyword evidence="4" id="KW-1185">Reference proteome</keyword>
<dbReference type="EMBL" id="JAVDYE010000001">
    <property type="protein sequence ID" value="MDR7383364.1"/>
    <property type="molecule type" value="Genomic_DNA"/>
</dbReference>
<reference evidence="3 4" key="1">
    <citation type="submission" date="2023-07" db="EMBL/GenBank/DDBJ databases">
        <title>Sequencing the genomes of 1000 actinobacteria strains.</title>
        <authorList>
            <person name="Klenk H.-P."/>
        </authorList>
    </citation>
    <scope>NUCLEOTIDE SEQUENCE [LARGE SCALE GENOMIC DNA]</scope>
    <source>
        <strain evidence="3 4">DSM 45554</strain>
    </source>
</reference>
<dbReference type="RefSeq" id="WP_274994586.1">
    <property type="nucleotide sequence ID" value="NZ_JAJQQP010000007.1"/>
</dbReference>
<feature type="region of interest" description="Disordered" evidence="1">
    <location>
        <begin position="33"/>
        <end position="55"/>
    </location>
</feature>
<sequence>MNPFRSAGVPSRMLAVLTGGALLAGVITVPATPASAATPSPSPSPSLSPSPSAKVAAEPLAAPAITVNGETCGDEPAWHTGTGDRLAARWAATFDSGTTETAVLYTIVGPDGEDVSSFAAPVDDGVGTTDRSLYLNHDTVYRVEVRVRTGDTWAPEPVASCRFGVRQPPVVSTVVPVLAAQAVYVHDEARGGVGVAGKYLVAATRQGKAVAYEYAVSGTTSRPATWESIPVADGEPAVLPVVPAASGRQYLHLRGIDQYGVRGPSRTSSFLVGTPATTKPAPPAVTVRELEDGTPDDGHVPLEVALTSDLGTTPMGVVIFRHASREIGRAVFDEQSETVQVDQSGLGTGFQDVNAEYRQFTGALRMVTTVRVCVNDCAFTGGKAAITALGDARLDPNLVVEVSGFSPEPTSYRYEWLRDGKVVSAGGSDEDRHYLSLPPDEGRTLTARVTAYGPRMAPKTVTASVKIGDRPDADVCYGGKYIGSRWLNNYTYCSTTATSAGEAGSGRSIEMLVAEPWPGPGYTYSRVGESDDPNVAYWFDMEGYVQGRGWEGLKRKGDVYHVGSVGQNRRLEAFRIDDGGALAPYYDVWYRAYVPKHGWLGWAKNGENAGTTGFGHRIEAVQMRILPKGTRRSASGTGNAPFYDKGTQFQVTVQPYMRPSGWRPLVHGGSTAGLTSTTQRLNAVRVGVDGRYSGGVQVAAKVERDGWRSFVRDTKVAGTYHGTNRTSAYKMRLTGEMAKRYDIYYRVHVSGVGWLGWAKNGGGAGTESYRYRNTAVQVVLVKKGERPLMSGYGRAAYRR</sequence>
<dbReference type="Pfam" id="PF07538">
    <property type="entry name" value="ChW"/>
    <property type="match status" value="2"/>
</dbReference>
<dbReference type="SMART" id="SM00728">
    <property type="entry name" value="ChW"/>
    <property type="match status" value="4"/>
</dbReference>
<feature type="chain" id="PRO_5047061718" evidence="2">
    <location>
        <begin position="37"/>
        <end position="799"/>
    </location>
</feature>
<comment type="caution">
    <text evidence="3">The sequence shown here is derived from an EMBL/GenBank/DDBJ whole genome shotgun (WGS) entry which is preliminary data.</text>
</comment>
<organism evidence="3 4">
    <name type="scientific">Promicromonospora iranensis</name>
    <dbReference type="NCBI Taxonomy" id="1105144"/>
    <lineage>
        <taxon>Bacteria</taxon>
        <taxon>Bacillati</taxon>
        <taxon>Actinomycetota</taxon>
        <taxon>Actinomycetes</taxon>
        <taxon>Micrococcales</taxon>
        <taxon>Promicromonosporaceae</taxon>
        <taxon>Promicromonospora</taxon>
    </lineage>
</organism>
<keyword evidence="2" id="KW-0732">Signal</keyword>
<name>A0ABU2CPW3_9MICO</name>
<gene>
    <name evidence="3" type="ORF">J2S48_002879</name>
</gene>
<accession>A0ABU2CPW3</accession>
<dbReference type="Proteomes" id="UP001183585">
    <property type="component" value="Unassembled WGS sequence"/>
</dbReference>
<evidence type="ECO:0000313" key="3">
    <source>
        <dbReference type="EMBL" id="MDR7383364.1"/>
    </source>
</evidence>
<proteinExistence type="predicted"/>